<dbReference type="VEuPathDB" id="MicrosporidiaDB:THOM_1660"/>
<dbReference type="HOGENOM" id="CLU_3279805_0_0_1"/>
<accession>L7JV55</accession>
<name>L7JV55_TRAHO</name>
<dbReference type="AlphaFoldDB" id="L7JV55"/>
<organism evidence="1 2">
    <name type="scientific">Trachipleistophora hominis</name>
    <name type="common">Microsporidian parasite</name>
    <dbReference type="NCBI Taxonomy" id="72359"/>
    <lineage>
        <taxon>Eukaryota</taxon>
        <taxon>Fungi</taxon>
        <taxon>Fungi incertae sedis</taxon>
        <taxon>Microsporidia</taxon>
        <taxon>Pleistophoridae</taxon>
        <taxon>Trachipleistophora</taxon>
    </lineage>
</organism>
<evidence type="ECO:0000313" key="2">
    <source>
        <dbReference type="Proteomes" id="UP000011185"/>
    </source>
</evidence>
<dbReference type="InParanoid" id="L7JV55"/>
<dbReference type="Proteomes" id="UP000011185">
    <property type="component" value="Unassembled WGS sequence"/>
</dbReference>
<protein>
    <submittedName>
        <fullName evidence="1">Uncharacterized protein</fullName>
    </submittedName>
</protein>
<dbReference type="EMBL" id="JH993966">
    <property type="protein sequence ID" value="ELQ75363.1"/>
    <property type="molecule type" value="Genomic_DNA"/>
</dbReference>
<gene>
    <name evidence="1" type="ORF">THOM_1660</name>
</gene>
<sequence length="41" mass="4902">MEEDIESVQSIGYMIISTQIRSGRVYFLVVNLWQEYFRNGE</sequence>
<proteinExistence type="predicted"/>
<reference evidence="1 2" key="1">
    <citation type="journal article" date="2012" name="PLoS Pathog.">
        <title>The genome of the obligate intracellular parasite Trachipleistophora hominis: new insights into microsporidian genome dynamics and reductive evolution.</title>
        <authorList>
            <person name="Heinz E."/>
            <person name="Williams T.A."/>
            <person name="Nakjang S."/>
            <person name="Noel C.J."/>
            <person name="Swan D.C."/>
            <person name="Goldberg A.V."/>
            <person name="Harris S.R."/>
            <person name="Weinmaier T."/>
            <person name="Markert S."/>
            <person name="Becher D."/>
            <person name="Bernhardt J."/>
            <person name="Dagan T."/>
            <person name="Hacker C."/>
            <person name="Lucocq J.M."/>
            <person name="Schweder T."/>
            <person name="Rattei T."/>
            <person name="Hall N."/>
            <person name="Hirt R.P."/>
            <person name="Embley T.M."/>
        </authorList>
    </citation>
    <scope>NUCLEOTIDE SEQUENCE [LARGE SCALE GENOMIC DNA]</scope>
</reference>
<evidence type="ECO:0000313" key="1">
    <source>
        <dbReference type="EMBL" id="ELQ75363.1"/>
    </source>
</evidence>
<keyword evidence="2" id="KW-1185">Reference proteome</keyword>